<evidence type="ECO:0000313" key="3">
    <source>
        <dbReference type="Proteomes" id="UP001642487"/>
    </source>
</evidence>
<reference evidence="2 3" key="1">
    <citation type="submission" date="2024-03" db="EMBL/GenBank/DDBJ databases">
        <authorList>
            <person name="Gkanogiannis A."/>
            <person name="Becerra Lopez-Lavalle L."/>
        </authorList>
    </citation>
    <scope>NUCLEOTIDE SEQUENCE [LARGE SCALE GENOMIC DNA]</scope>
</reference>
<evidence type="ECO:0000313" key="2">
    <source>
        <dbReference type="EMBL" id="CAK9320999.1"/>
    </source>
</evidence>
<accession>A0ABP0YKG8</accession>
<feature type="chain" id="PRO_5046610053" description="Secreted protein" evidence="1">
    <location>
        <begin position="23"/>
        <end position="67"/>
    </location>
</feature>
<evidence type="ECO:0008006" key="4">
    <source>
        <dbReference type="Google" id="ProtNLM"/>
    </source>
</evidence>
<dbReference type="Proteomes" id="UP001642487">
    <property type="component" value="Chromosome 4"/>
</dbReference>
<feature type="signal peptide" evidence="1">
    <location>
        <begin position="1"/>
        <end position="22"/>
    </location>
</feature>
<name>A0ABP0YKG8_9ROSI</name>
<protein>
    <recommendedName>
        <fullName evidence="4">Secreted protein</fullName>
    </recommendedName>
</protein>
<evidence type="ECO:0000256" key="1">
    <source>
        <dbReference type="SAM" id="SignalP"/>
    </source>
</evidence>
<dbReference type="EMBL" id="OZ021738">
    <property type="protein sequence ID" value="CAK9320999.1"/>
    <property type="molecule type" value="Genomic_DNA"/>
</dbReference>
<keyword evidence="3" id="KW-1185">Reference proteome</keyword>
<proteinExistence type="predicted"/>
<gene>
    <name evidence="2" type="ORF">CITCOLO1_LOCUS13058</name>
</gene>
<organism evidence="2 3">
    <name type="scientific">Citrullus colocynthis</name>
    <name type="common">colocynth</name>
    <dbReference type="NCBI Taxonomy" id="252529"/>
    <lineage>
        <taxon>Eukaryota</taxon>
        <taxon>Viridiplantae</taxon>
        <taxon>Streptophyta</taxon>
        <taxon>Embryophyta</taxon>
        <taxon>Tracheophyta</taxon>
        <taxon>Spermatophyta</taxon>
        <taxon>Magnoliopsida</taxon>
        <taxon>eudicotyledons</taxon>
        <taxon>Gunneridae</taxon>
        <taxon>Pentapetalae</taxon>
        <taxon>rosids</taxon>
        <taxon>fabids</taxon>
        <taxon>Cucurbitales</taxon>
        <taxon>Cucurbitaceae</taxon>
        <taxon>Benincaseae</taxon>
        <taxon>Citrullus</taxon>
    </lineage>
</organism>
<sequence length="67" mass="7678">MNFFFFPFIFWYFALQLPHADAVSSNNNMCEPTRNLSSSLSPDFFFSSSDTISVSHHSQIASLSHIR</sequence>
<keyword evidence="1" id="KW-0732">Signal</keyword>